<organism evidence="5 6">
    <name type="scientific">Pseudonocardia lutea</name>
    <dbReference type="NCBI Taxonomy" id="2172015"/>
    <lineage>
        <taxon>Bacteria</taxon>
        <taxon>Bacillati</taxon>
        <taxon>Actinomycetota</taxon>
        <taxon>Actinomycetes</taxon>
        <taxon>Pseudonocardiales</taxon>
        <taxon>Pseudonocardiaceae</taxon>
        <taxon>Pseudonocardia</taxon>
    </lineage>
</organism>
<dbReference type="PANTHER" id="PTHR42760">
    <property type="entry name" value="SHORT-CHAIN DEHYDROGENASES/REDUCTASES FAMILY MEMBER"/>
    <property type="match status" value="1"/>
</dbReference>
<evidence type="ECO:0000313" key="5">
    <source>
        <dbReference type="EMBL" id="MFC5950410.1"/>
    </source>
</evidence>
<dbReference type="PRINTS" id="PR00081">
    <property type="entry name" value="GDHRDH"/>
</dbReference>
<dbReference type="PANTHER" id="PTHR42760:SF133">
    <property type="entry name" value="3-OXOACYL-[ACYL-CARRIER-PROTEIN] REDUCTASE"/>
    <property type="match status" value="1"/>
</dbReference>
<evidence type="ECO:0000256" key="3">
    <source>
        <dbReference type="ARBA" id="ARBA00023027"/>
    </source>
</evidence>
<accession>A0ABW1IAK2</accession>
<keyword evidence="2" id="KW-0560">Oxidoreductase</keyword>
<dbReference type="EMBL" id="JBHSQK010000047">
    <property type="protein sequence ID" value="MFC5950410.1"/>
    <property type="molecule type" value="Genomic_DNA"/>
</dbReference>
<comment type="caution">
    <text evidence="5">The sequence shown here is derived from an EMBL/GenBank/DDBJ whole genome shotgun (WGS) entry which is preliminary data.</text>
</comment>
<dbReference type="PROSITE" id="PS00061">
    <property type="entry name" value="ADH_SHORT"/>
    <property type="match status" value="1"/>
</dbReference>
<dbReference type="Pfam" id="PF00106">
    <property type="entry name" value="adh_short"/>
    <property type="match status" value="1"/>
</dbReference>
<evidence type="ECO:0000256" key="4">
    <source>
        <dbReference type="RuleBase" id="RU000363"/>
    </source>
</evidence>
<dbReference type="InterPro" id="IPR002347">
    <property type="entry name" value="SDR_fam"/>
</dbReference>
<gene>
    <name evidence="5" type="ORF">ACFQH9_19255</name>
</gene>
<dbReference type="PRINTS" id="PR00080">
    <property type="entry name" value="SDRFAMILY"/>
</dbReference>
<dbReference type="SUPFAM" id="SSF51735">
    <property type="entry name" value="NAD(P)-binding Rossmann-fold domains"/>
    <property type="match status" value="1"/>
</dbReference>
<proteinExistence type="inferred from homology"/>
<keyword evidence="6" id="KW-1185">Reference proteome</keyword>
<dbReference type="CDD" id="cd05233">
    <property type="entry name" value="SDR_c"/>
    <property type="match status" value="1"/>
</dbReference>
<dbReference type="InterPro" id="IPR036291">
    <property type="entry name" value="NAD(P)-bd_dom_sf"/>
</dbReference>
<comment type="similarity">
    <text evidence="1 4">Belongs to the short-chain dehydrogenases/reductases (SDR) family.</text>
</comment>
<evidence type="ECO:0000256" key="2">
    <source>
        <dbReference type="ARBA" id="ARBA00023002"/>
    </source>
</evidence>
<sequence>MSTLEGQVALVTGAARGQGRSHAVALARRGVDLVLVDRCSDSPQMTYPLGTAEDLAETEALVRKEGREAVPVRGDVRDPATLDAAVAVARDRFGRLDIAVANAGVYGGGSVQDADRAVWDEVLAANLTGVFQTLRAVSPFMIEGGYGRIVATASNMGRMGIPGAVPYVASKWGVIGLVKAAALDLAPFGITVNAVAPGNTSTPMVHNPALYRGLRPDLAEPAWEDVAPVLEQFHVMPVPLLDPAEITAAVLFLVGPDTPHVTGTVVDVSAGSASRYTA</sequence>
<keyword evidence="3" id="KW-0520">NAD</keyword>
<dbReference type="InterPro" id="IPR020904">
    <property type="entry name" value="Sc_DH/Rdtase_CS"/>
</dbReference>
<evidence type="ECO:0000313" key="6">
    <source>
        <dbReference type="Proteomes" id="UP001596119"/>
    </source>
</evidence>
<dbReference type="Proteomes" id="UP001596119">
    <property type="component" value="Unassembled WGS sequence"/>
</dbReference>
<dbReference type="RefSeq" id="WP_379567544.1">
    <property type="nucleotide sequence ID" value="NZ_JBHSQK010000047.1"/>
</dbReference>
<protein>
    <submittedName>
        <fullName evidence="5">Mycofactocin-coupled SDR family oxidoreductase</fullName>
    </submittedName>
</protein>
<dbReference type="Gene3D" id="3.40.50.720">
    <property type="entry name" value="NAD(P)-binding Rossmann-like Domain"/>
    <property type="match status" value="1"/>
</dbReference>
<evidence type="ECO:0000256" key="1">
    <source>
        <dbReference type="ARBA" id="ARBA00006484"/>
    </source>
</evidence>
<name>A0ABW1IAK2_9PSEU</name>
<dbReference type="InterPro" id="IPR023985">
    <property type="entry name" value="SDR_subfam_1"/>
</dbReference>
<dbReference type="NCBIfam" id="TIGR03971">
    <property type="entry name" value="SDR_subfam_1"/>
    <property type="match status" value="1"/>
</dbReference>
<reference evidence="6" key="1">
    <citation type="journal article" date="2019" name="Int. J. Syst. Evol. Microbiol.">
        <title>The Global Catalogue of Microorganisms (GCM) 10K type strain sequencing project: providing services to taxonomists for standard genome sequencing and annotation.</title>
        <authorList>
            <consortium name="The Broad Institute Genomics Platform"/>
            <consortium name="The Broad Institute Genome Sequencing Center for Infectious Disease"/>
            <person name="Wu L."/>
            <person name="Ma J."/>
        </authorList>
    </citation>
    <scope>NUCLEOTIDE SEQUENCE [LARGE SCALE GENOMIC DNA]</scope>
    <source>
        <strain evidence="6">CGMCC 4.7397</strain>
    </source>
</reference>